<dbReference type="AlphaFoldDB" id="A0A1H9RUZ0"/>
<sequence>MRMKAGFFILFFILLVSGCNSGQTSQDIYMYTDDNPPPYIKTLDDIIDTNGKLENKERFDEFFNSVQQERDDSIRVVKYTTEGDPIIYGYEFENEVINVTIDTRRDGYGQGKIIHKTCTSIIVNEDKEKTSYELDGCTPSIGDNIILTIE</sequence>
<feature type="chain" id="PRO_5039648645" description="DUF4362 domain-containing protein" evidence="1">
    <location>
        <begin position="23"/>
        <end position="150"/>
    </location>
</feature>
<dbReference type="InterPro" id="IPR025372">
    <property type="entry name" value="DUF4362"/>
</dbReference>
<accession>A0A1H9RUZ0</accession>
<dbReference type="Pfam" id="PF14275">
    <property type="entry name" value="DUF4362"/>
    <property type="match status" value="1"/>
</dbReference>
<dbReference type="Proteomes" id="UP000199410">
    <property type="component" value="Unassembled WGS sequence"/>
</dbReference>
<organism evidence="2 3">
    <name type="scientific">Lysinibacillus fusiformis</name>
    <dbReference type="NCBI Taxonomy" id="28031"/>
    <lineage>
        <taxon>Bacteria</taxon>
        <taxon>Bacillati</taxon>
        <taxon>Bacillota</taxon>
        <taxon>Bacilli</taxon>
        <taxon>Bacillales</taxon>
        <taxon>Bacillaceae</taxon>
        <taxon>Lysinibacillus</taxon>
    </lineage>
</organism>
<evidence type="ECO:0000256" key="1">
    <source>
        <dbReference type="SAM" id="SignalP"/>
    </source>
</evidence>
<dbReference type="EMBL" id="FOEL01000025">
    <property type="protein sequence ID" value="SER76378.1"/>
    <property type="molecule type" value="Genomic_DNA"/>
</dbReference>
<dbReference type="PROSITE" id="PS51257">
    <property type="entry name" value="PROKAR_LIPOPROTEIN"/>
    <property type="match status" value="1"/>
</dbReference>
<comment type="caution">
    <text evidence="2">The sequence shown here is derived from an EMBL/GenBank/DDBJ whole genome shotgun (WGS) entry which is preliminary data.</text>
</comment>
<feature type="signal peptide" evidence="1">
    <location>
        <begin position="1"/>
        <end position="22"/>
    </location>
</feature>
<evidence type="ECO:0000313" key="3">
    <source>
        <dbReference type="Proteomes" id="UP000199410"/>
    </source>
</evidence>
<protein>
    <recommendedName>
        <fullName evidence="4">DUF4362 domain-containing protein</fullName>
    </recommendedName>
</protein>
<keyword evidence="1" id="KW-0732">Signal</keyword>
<proteinExistence type="predicted"/>
<gene>
    <name evidence="2" type="ORF">SAMN02787113_04515</name>
</gene>
<evidence type="ECO:0008006" key="4">
    <source>
        <dbReference type="Google" id="ProtNLM"/>
    </source>
</evidence>
<evidence type="ECO:0000313" key="2">
    <source>
        <dbReference type="EMBL" id="SER76378.1"/>
    </source>
</evidence>
<name>A0A1H9RUZ0_9BACI</name>
<reference evidence="2 3" key="1">
    <citation type="submission" date="2016-10" db="EMBL/GenBank/DDBJ databases">
        <authorList>
            <person name="Varghese N."/>
            <person name="Submissions S."/>
        </authorList>
    </citation>
    <scope>NUCLEOTIDE SEQUENCE [LARGE SCALE GENOMIC DNA]</scope>
    <source>
        <strain evidence="2 3">TC-13</strain>
    </source>
</reference>